<dbReference type="Pfam" id="PF03466">
    <property type="entry name" value="LysR_substrate"/>
    <property type="match status" value="1"/>
</dbReference>
<evidence type="ECO:0000256" key="2">
    <source>
        <dbReference type="ARBA" id="ARBA00023015"/>
    </source>
</evidence>
<evidence type="ECO:0000313" key="8">
    <source>
        <dbReference type="Proteomes" id="UP000236488"/>
    </source>
</evidence>
<dbReference type="SUPFAM" id="SSF53850">
    <property type="entry name" value="Periplasmic binding protein-like II"/>
    <property type="match status" value="1"/>
</dbReference>
<keyword evidence="3" id="KW-0238">DNA-binding</keyword>
<keyword evidence="2" id="KW-0805">Transcription regulation</keyword>
<dbReference type="Gene3D" id="3.40.190.290">
    <property type="match status" value="1"/>
</dbReference>
<evidence type="ECO:0000313" key="7">
    <source>
        <dbReference type="EMBL" id="PNV65437.1"/>
    </source>
</evidence>
<dbReference type="AlphaFoldDB" id="A0A2K2U541"/>
<evidence type="ECO:0000313" key="6">
    <source>
        <dbReference type="EMBL" id="HJH42928.1"/>
    </source>
</evidence>
<dbReference type="SUPFAM" id="SSF46785">
    <property type="entry name" value="Winged helix' DNA-binding domain"/>
    <property type="match status" value="1"/>
</dbReference>
<dbReference type="InterPro" id="IPR036390">
    <property type="entry name" value="WH_DNA-bd_sf"/>
</dbReference>
<dbReference type="EMBL" id="DYZL01000073">
    <property type="protein sequence ID" value="HJH42928.1"/>
    <property type="molecule type" value="Genomic_DNA"/>
</dbReference>
<keyword evidence="4" id="KW-0804">Transcription</keyword>
<dbReference type="Proteomes" id="UP000789325">
    <property type="component" value="Unassembled WGS sequence"/>
</dbReference>
<dbReference type="Proteomes" id="UP000236488">
    <property type="component" value="Unassembled WGS sequence"/>
</dbReference>
<dbReference type="InterPro" id="IPR005119">
    <property type="entry name" value="LysR_subst-bd"/>
</dbReference>
<gene>
    <name evidence="7" type="ORF">C2L80_06575</name>
    <name evidence="6" type="ORF">K8V16_03945</name>
</gene>
<reference evidence="6" key="2">
    <citation type="journal article" date="2021" name="PeerJ">
        <title>Extensive microbial diversity within the chicken gut microbiome revealed by metagenomics and culture.</title>
        <authorList>
            <person name="Gilroy R."/>
            <person name="Ravi A."/>
            <person name="Getino M."/>
            <person name="Pursley I."/>
            <person name="Horton D.L."/>
            <person name="Alikhan N.F."/>
            <person name="Baker D."/>
            <person name="Gharbi K."/>
            <person name="Hall N."/>
            <person name="Watson M."/>
            <person name="Adriaenssens E.M."/>
            <person name="Foster-Nyarko E."/>
            <person name="Jarju S."/>
            <person name="Secka A."/>
            <person name="Antonio M."/>
            <person name="Oren A."/>
            <person name="Chaudhuri R.R."/>
            <person name="La Ragione R."/>
            <person name="Hildebrand F."/>
            <person name="Pallen M.J."/>
        </authorList>
    </citation>
    <scope>NUCLEOTIDE SEQUENCE</scope>
    <source>
        <strain evidence="6">USAMLcec12-2067</strain>
    </source>
</reference>
<dbReference type="CDD" id="cd05466">
    <property type="entry name" value="PBP2_LTTR_substrate"/>
    <property type="match status" value="1"/>
</dbReference>
<comment type="similarity">
    <text evidence="1">Belongs to the LysR transcriptional regulatory family.</text>
</comment>
<name>A0A2K2U541_9ACTN</name>
<dbReference type="RefSeq" id="WP_087195959.1">
    <property type="nucleotide sequence ID" value="NZ_PPEL01000031.1"/>
</dbReference>
<dbReference type="EMBL" id="PPEL01000031">
    <property type="protein sequence ID" value="PNV65437.1"/>
    <property type="molecule type" value="Genomic_DNA"/>
</dbReference>
<evidence type="ECO:0000256" key="4">
    <source>
        <dbReference type="ARBA" id="ARBA00023163"/>
    </source>
</evidence>
<dbReference type="InterPro" id="IPR036388">
    <property type="entry name" value="WH-like_DNA-bd_sf"/>
</dbReference>
<accession>A0A2K2U541</accession>
<dbReference type="Gene3D" id="1.10.10.10">
    <property type="entry name" value="Winged helix-like DNA-binding domain superfamily/Winged helix DNA-binding domain"/>
    <property type="match status" value="1"/>
</dbReference>
<feature type="domain" description="HTH lysR-type" evidence="5">
    <location>
        <begin position="1"/>
        <end position="58"/>
    </location>
</feature>
<organism evidence="7 8">
    <name type="scientific">Rubneribacter badeniensis</name>
    <dbReference type="NCBI Taxonomy" id="2070688"/>
    <lineage>
        <taxon>Bacteria</taxon>
        <taxon>Bacillati</taxon>
        <taxon>Actinomycetota</taxon>
        <taxon>Coriobacteriia</taxon>
        <taxon>Eggerthellales</taxon>
        <taxon>Eggerthellaceae</taxon>
        <taxon>Rubneribacter</taxon>
    </lineage>
</organism>
<keyword evidence="8" id="KW-1185">Reference proteome</keyword>
<dbReference type="InterPro" id="IPR000847">
    <property type="entry name" value="LysR_HTH_N"/>
</dbReference>
<reference evidence="7 8" key="1">
    <citation type="journal article" date="2018" name="Int. J. Syst. Evol. Microbiol.">
        <title>Rubneribacter badeniensis gen. nov., sp. nov. and Enteroscipio rubneri gen. nov., sp. nov., new members of the Eggerthellaceae isolated from human faeces.</title>
        <authorList>
            <person name="Danylec N."/>
            <person name="Gobl A."/>
            <person name="Stoll D.A."/>
            <person name="Hetzer B."/>
            <person name="Kulling S.E."/>
            <person name="Huch M."/>
        </authorList>
    </citation>
    <scope>NUCLEOTIDE SEQUENCE [LARGE SCALE GENOMIC DNA]</scope>
    <source>
        <strain evidence="7 8">ResAG-85</strain>
    </source>
</reference>
<dbReference type="PROSITE" id="PS50931">
    <property type="entry name" value="HTH_LYSR"/>
    <property type="match status" value="1"/>
</dbReference>
<evidence type="ECO:0000259" key="5">
    <source>
        <dbReference type="PROSITE" id="PS50931"/>
    </source>
</evidence>
<evidence type="ECO:0000256" key="3">
    <source>
        <dbReference type="ARBA" id="ARBA00023125"/>
    </source>
</evidence>
<dbReference type="PANTHER" id="PTHR30346:SF17">
    <property type="entry name" value="LYSR FAMILY TRANSCRIPTIONAL REGULATOR"/>
    <property type="match status" value="1"/>
</dbReference>
<proteinExistence type="inferred from homology"/>
<reference evidence="6" key="3">
    <citation type="submission" date="2021-09" db="EMBL/GenBank/DDBJ databases">
        <authorList>
            <person name="Gilroy R."/>
        </authorList>
    </citation>
    <scope>NUCLEOTIDE SEQUENCE</scope>
    <source>
        <strain evidence="6">USAMLcec12-2067</strain>
    </source>
</reference>
<dbReference type="PANTHER" id="PTHR30346">
    <property type="entry name" value="TRANSCRIPTIONAL DUAL REGULATOR HCAR-RELATED"/>
    <property type="match status" value="1"/>
</dbReference>
<evidence type="ECO:0000256" key="1">
    <source>
        <dbReference type="ARBA" id="ARBA00009437"/>
    </source>
</evidence>
<dbReference type="GO" id="GO:0003677">
    <property type="term" value="F:DNA binding"/>
    <property type="evidence" value="ECO:0007669"/>
    <property type="project" value="UniProtKB-KW"/>
</dbReference>
<dbReference type="Pfam" id="PF00126">
    <property type="entry name" value="HTH_1"/>
    <property type="match status" value="1"/>
</dbReference>
<dbReference type="GO" id="GO:0003700">
    <property type="term" value="F:DNA-binding transcription factor activity"/>
    <property type="evidence" value="ECO:0007669"/>
    <property type="project" value="InterPro"/>
</dbReference>
<sequence>MDIRQLEYLIAAAQRGSFTKAAEDLFVTRQALSKAVRNLEHESGRALLLNRDGHLELTEDGRALFDEAEPVVAAYRRIEERYGNVAAYAAVRQTLSVAMAHGTAQSMPERTVDAFRMSHPDILLSIEEVSTEAALAMARSGDSDISLVGSAPLYLGGFDLMLVVETGTYVHVPRTSPLAEHERLTVHDLDGQPFVTFGRRNHLHRLFMETCEEAGVRPNIIMTTSDTDLLVRTAEQQSALFFGFPPHIGRPSSPARVLRPLDLGVDAVFGTYAVKHQGCALSSPARAFWKFLETVEPARAKASRLPKTTDEGHSRKPRA</sequence>
<protein>
    <submittedName>
        <fullName evidence="7">LysR family transcriptional regulator</fullName>
    </submittedName>
</protein>
<comment type="caution">
    <text evidence="7">The sequence shown here is derived from an EMBL/GenBank/DDBJ whole genome shotgun (WGS) entry which is preliminary data.</text>
</comment>
<dbReference type="GO" id="GO:0032993">
    <property type="term" value="C:protein-DNA complex"/>
    <property type="evidence" value="ECO:0007669"/>
    <property type="project" value="TreeGrafter"/>
</dbReference>